<dbReference type="HOGENOM" id="CLU_1112024_0_0_1"/>
<keyword evidence="2" id="KW-0472">Membrane</keyword>
<feature type="transmembrane region" description="Helical" evidence="2">
    <location>
        <begin position="64"/>
        <end position="83"/>
    </location>
</feature>
<sequence length="250" mass="27410">MSDGTEKPLSFFWGIAKLELFHFLVAVLASTVVANTVPNLKSFSERPFPFDLAILSDYNRLHKVAIPLIVLNAVTVGLAFLVICVDLGRKKTLPLFIEVLWGMIALAVECASLILCAKSHFRAIKQVFGGTTGGVIGRDGKLLIEDAAAVVLVSWETTTMLTVATITCLTLHLLWLLVVSIRHRKIRPRVFTEPTSGGYRWTLRADPPTPNFQTVKALDLSVAGKGDLVWNPTASPDDSSTQENKLRQLS</sequence>
<feature type="transmembrane region" description="Helical" evidence="2">
    <location>
        <begin position="20"/>
        <end position="37"/>
    </location>
</feature>
<keyword evidence="2" id="KW-1133">Transmembrane helix</keyword>
<evidence type="ECO:0000313" key="3">
    <source>
        <dbReference type="EMBL" id="KIO29309.1"/>
    </source>
</evidence>
<evidence type="ECO:0000256" key="2">
    <source>
        <dbReference type="SAM" id="Phobius"/>
    </source>
</evidence>
<dbReference type="EMBL" id="KN822984">
    <property type="protein sequence ID" value="KIO29309.1"/>
    <property type="molecule type" value="Genomic_DNA"/>
</dbReference>
<feature type="transmembrane region" description="Helical" evidence="2">
    <location>
        <begin position="160"/>
        <end position="179"/>
    </location>
</feature>
<feature type="region of interest" description="Disordered" evidence="1">
    <location>
        <begin position="229"/>
        <end position="250"/>
    </location>
</feature>
<organism evidence="3 4">
    <name type="scientific">Tulasnella calospora MUT 4182</name>
    <dbReference type="NCBI Taxonomy" id="1051891"/>
    <lineage>
        <taxon>Eukaryota</taxon>
        <taxon>Fungi</taxon>
        <taxon>Dikarya</taxon>
        <taxon>Basidiomycota</taxon>
        <taxon>Agaricomycotina</taxon>
        <taxon>Agaricomycetes</taxon>
        <taxon>Cantharellales</taxon>
        <taxon>Tulasnellaceae</taxon>
        <taxon>Tulasnella</taxon>
    </lineage>
</organism>
<protein>
    <submittedName>
        <fullName evidence="3">Uncharacterized protein</fullName>
    </submittedName>
</protein>
<feature type="transmembrane region" description="Helical" evidence="2">
    <location>
        <begin position="95"/>
        <end position="115"/>
    </location>
</feature>
<proteinExistence type="predicted"/>
<feature type="compositionally biased region" description="Polar residues" evidence="1">
    <location>
        <begin position="232"/>
        <end position="250"/>
    </location>
</feature>
<dbReference type="OrthoDB" id="3237897at2759"/>
<reference evidence="3 4" key="1">
    <citation type="submission" date="2014-04" db="EMBL/GenBank/DDBJ databases">
        <authorList>
            <consortium name="DOE Joint Genome Institute"/>
            <person name="Kuo A."/>
            <person name="Girlanda M."/>
            <person name="Perotto S."/>
            <person name="Kohler A."/>
            <person name="Nagy L.G."/>
            <person name="Floudas D."/>
            <person name="Copeland A."/>
            <person name="Barry K.W."/>
            <person name="Cichocki N."/>
            <person name="Veneault-Fourrey C."/>
            <person name="LaButti K."/>
            <person name="Lindquist E.A."/>
            <person name="Lipzen A."/>
            <person name="Lundell T."/>
            <person name="Morin E."/>
            <person name="Murat C."/>
            <person name="Sun H."/>
            <person name="Tunlid A."/>
            <person name="Henrissat B."/>
            <person name="Grigoriev I.V."/>
            <person name="Hibbett D.S."/>
            <person name="Martin F."/>
            <person name="Nordberg H.P."/>
            <person name="Cantor M.N."/>
            <person name="Hua S.X."/>
        </authorList>
    </citation>
    <scope>NUCLEOTIDE SEQUENCE [LARGE SCALE GENOMIC DNA]</scope>
    <source>
        <strain evidence="3 4">MUT 4182</strain>
    </source>
</reference>
<evidence type="ECO:0000313" key="4">
    <source>
        <dbReference type="Proteomes" id="UP000054248"/>
    </source>
</evidence>
<dbReference type="Proteomes" id="UP000054248">
    <property type="component" value="Unassembled WGS sequence"/>
</dbReference>
<keyword evidence="2" id="KW-0812">Transmembrane</keyword>
<keyword evidence="4" id="KW-1185">Reference proteome</keyword>
<gene>
    <name evidence="3" type="ORF">M407DRAFT_21532</name>
</gene>
<dbReference type="AlphaFoldDB" id="A0A0C3QPL8"/>
<name>A0A0C3QPL8_9AGAM</name>
<accession>A0A0C3QPL8</accession>
<reference evidence="4" key="2">
    <citation type="submission" date="2015-01" db="EMBL/GenBank/DDBJ databases">
        <title>Evolutionary Origins and Diversification of the Mycorrhizal Mutualists.</title>
        <authorList>
            <consortium name="DOE Joint Genome Institute"/>
            <consortium name="Mycorrhizal Genomics Consortium"/>
            <person name="Kohler A."/>
            <person name="Kuo A."/>
            <person name="Nagy L.G."/>
            <person name="Floudas D."/>
            <person name="Copeland A."/>
            <person name="Barry K.W."/>
            <person name="Cichocki N."/>
            <person name="Veneault-Fourrey C."/>
            <person name="LaButti K."/>
            <person name="Lindquist E.A."/>
            <person name="Lipzen A."/>
            <person name="Lundell T."/>
            <person name="Morin E."/>
            <person name="Murat C."/>
            <person name="Riley R."/>
            <person name="Ohm R."/>
            <person name="Sun H."/>
            <person name="Tunlid A."/>
            <person name="Henrissat B."/>
            <person name="Grigoriev I.V."/>
            <person name="Hibbett D.S."/>
            <person name="Martin F."/>
        </authorList>
    </citation>
    <scope>NUCLEOTIDE SEQUENCE [LARGE SCALE GENOMIC DNA]</scope>
    <source>
        <strain evidence="4">MUT 4182</strain>
    </source>
</reference>
<evidence type="ECO:0000256" key="1">
    <source>
        <dbReference type="SAM" id="MobiDB-lite"/>
    </source>
</evidence>